<reference evidence="8 9" key="1">
    <citation type="submission" date="2019-04" db="EMBL/GenBank/DDBJ databases">
        <authorList>
            <consortium name="Wellcome Sanger Institute Data Sharing"/>
        </authorList>
    </citation>
    <scope>NUCLEOTIDE SEQUENCE [LARGE SCALE GENOMIC DNA]</scope>
</reference>
<comment type="function">
    <text evidence="4">Retinol dehydrogenase with a clear preference for NADP. Converts all-trans-retinal to all-trans-retinol. May play a role in the regeneration of visual pigment at high light intensity.</text>
</comment>
<dbReference type="GO" id="GO:0016020">
    <property type="term" value="C:membrane"/>
    <property type="evidence" value="ECO:0007669"/>
    <property type="project" value="UniProtKB-SubCell"/>
</dbReference>
<evidence type="ECO:0000313" key="8">
    <source>
        <dbReference type="Ensembl" id="ENSSFOP00015051034.1"/>
    </source>
</evidence>
<evidence type="ECO:0000313" key="9">
    <source>
        <dbReference type="Proteomes" id="UP000694397"/>
    </source>
</evidence>
<evidence type="ECO:0000256" key="2">
    <source>
        <dbReference type="ARBA" id="ARBA00023002"/>
    </source>
</evidence>
<comment type="similarity">
    <text evidence="1 4 7">Belongs to the short-chain dehydrogenases/reductases (SDR) family.</text>
</comment>
<feature type="binding site" evidence="6">
    <location>
        <position position="167"/>
    </location>
    <ligand>
        <name>NADP(+)</name>
        <dbReference type="ChEBI" id="CHEBI:58349"/>
    </ligand>
</feature>
<dbReference type="PIRSF" id="PIRSF000095">
    <property type="entry name" value="17beta-HSD"/>
    <property type="match status" value="1"/>
</dbReference>
<dbReference type="AlphaFoldDB" id="A0A8C9TP65"/>
<keyword evidence="4" id="KW-0472">Membrane</keyword>
<feature type="binding site" evidence="6">
    <location>
        <begin position="9"/>
        <end position="37"/>
    </location>
    <ligand>
        <name>NADP(+)</name>
        <dbReference type="ChEBI" id="CHEBI:58349"/>
    </ligand>
</feature>
<dbReference type="InterPro" id="IPR002347">
    <property type="entry name" value="SDR_fam"/>
</dbReference>
<name>A0A8C9TP65_SCLFO</name>
<dbReference type="PRINTS" id="PR00081">
    <property type="entry name" value="GDHRDH"/>
</dbReference>
<keyword evidence="4" id="KW-0521">NADP</keyword>
<dbReference type="GO" id="GO:0006703">
    <property type="term" value="P:estrogen biosynthetic process"/>
    <property type="evidence" value="ECO:0007669"/>
    <property type="project" value="InterPro"/>
</dbReference>
<accession>A0A8C9TP65</accession>
<dbReference type="Gene3D" id="3.40.50.720">
    <property type="entry name" value="NAD(P)-binding Rossmann-like Domain"/>
    <property type="match status" value="1"/>
</dbReference>
<evidence type="ECO:0000256" key="4">
    <source>
        <dbReference type="PIRNR" id="PIRNR000095"/>
    </source>
</evidence>
<dbReference type="GO" id="GO:0004303">
    <property type="term" value="F:estradiol 17-beta-dehydrogenase [NAD(P)+] activity"/>
    <property type="evidence" value="ECO:0007669"/>
    <property type="project" value="InterPro"/>
</dbReference>
<dbReference type="GO" id="GO:0004745">
    <property type="term" value="F:all-trans-retinol dehydrogenase (NAD+) activity"/>
    <property type="evidence" value="ECO:0007669"/>
    <property type="project" value="TreeGrafter"/>
</dbReference>
<comment type="subcellular location">
    <subcellularLocation>
        <location evidence="4">Membrane</location>
    </subcellularLocation>
</comment>
<dbReference type="SUPFAM" id="SSF51735">
    <property type="entry name" value="NAD(P)-binding Rossmann-fold domains"/>
    <property type="match status" value="1"/>
</dbReference>
<evidence type="ECO:0000256" key="6">
    <source>
        <dbReference type="PIRSR" id="PIRSR000095-2"/>
    </source>
</evidence>
<dbReference type="Proteomes" id="UP000694397">
    <property type="component" value="Chromosome 1"/>
</dbReference>
<reference evidence="8" key="2">
    <citation type="submission" date="2025-08" db="UniProtKB">
        <authorList>
            <consortium name="Ensembl"/>
        </authorList>
    </citation>
    <scope>IDENTIFICATION</scope>
</reference>
<organism evidence="8 9">
    <name type="scientific">Scleropages formosus</name>
    <name type="common">Asian bonytongue</name>
    <name type="synonym">Osteoglossum formosum</name>
    <dbReference type="NCBI Taxonomy" id="113540"/>
    <lineage>
        <taxon>Eukaryota</taxon>
        <taxon>Metazoa</taxon>
        <taxon>Chordata</taxon>
        <taxon>Craniata</taxon>
        <taxon>Vertebrata</taxon>
        <taxon>Euteleostomi</taxon>
        <taxon>Actinopterygii</taxon>
        <taxon>Neopterygii</taxon>
        <taxon>Teleostei</taxon>
        <taxon>Osteoglossocephala</taxon>
        <taxon>Osteoglossomorpha</taxon>
        <taxon>Osteoglossiformes</taxon>
        <taxon>Osteoglossidae</taxon>
        <taxon>Scleropages</taxon>
    </lineage>
</organism>
<evidence type="ECO:0000256" key="5">
    <source>
        <dbReference type="PIRSR" id="PIRSR000095-1"/>
    </source>
</evidence>
<feature type="binding site" evidence="6">
    <location>
        <position position="140"/>
    </location>
    <ligand>
        <name>substrate</name>
    </ligand>
</feature>
<dbReference type="GO" id="GO:0005829">
    <property type="term" value="C:cytosol"/>
    <property type="evidence" value="ECO:0007669"/>
    <property type="project" value="TreeGrafter"/>
</dbReference>
<protein>
    <recommendedName>
        <fullName evidence="4">Retinol dehydrogenase</fullName>
        <ecNumber evidence="4">1.1.1.300</ecNumber>
    </recommendedName>
</protein>
<keyword evidence="2 4" id="KW-0560">Oxidoreductase</keyword>
<gene>
    <name evidence="8" type="primary">RDH8</name>
    <name evidence="8" type="synonym">LOC108919707</name>
</gene>
<dbReference type="GeneTree" id="ENSGT00940000155412"/>
<dbReference type="PANTHER" id="PTHR43391:SF8">
    <property type="entry name" value="RETINOL DEHYDROGENASE 8"/>
    <property type="match status" value="1"/>
</dbReference>
<keyword evidence="4" id="KW-0716">Sensory transduction</keyword>
<dbReference type="PRINTS" id="PR00080">
    <property type="entry name" value="SDRFAMILY"/>
</dbReference>
<dbReference type="Pfam" id="PF00106">
    <property type="entry name" value="adh_short"/>
    <property type="match status" value="1"/>
</dbReference>
<dbReference type="InterPro" id="IPR011348">
    <property type="entry name" value="17beta_DH"/>
</dbReference>
<feature type="active site" description="Proton acceptor" evidence="5">
    <location>
        <position position="163"/>
    </location>
</feature>
<keyword evidence="3" id="KW-0443">Lipid metabolism</keyword>
<sequence length="321" mass="35411">MPKVVLITGCSSGIGLRIAVMLAKDEKKRYHVIATMRDLKRKDKLVEAAGDAYGNTLTLQTLDVCSDESVKHCISSVKDRHIDVLINNAGIGLVGPLESISIDEMKNVFETNFFGVVRMIKEVMPDMKRRRGGHIIIVSSTGLVRTLWGHGLPAAGVVFNDVYAASKFAMEGFCESLAVQLLKFNVTVSMIEPGPVHTEFEAKMVEDVSRKEFPGTDPETVQYFKNVYLPSSVDIFETLGQTPDDIARCTKKVIEASRPRFRNLTNPLYTPIVALKYADETGGLSVRTFYHVLFNLGSGSLRPRMGQAVQKLCVCVCVCSV</sequence>
<reference evidence="8" key="3">
    <citation type="submission" date="2025-09" db="UniProtKB">
        <authorList>
            <consortium name="Ensembl"/>
        </authorList>
    </citation>
    <scope>IDENTIFICATION</scope>
</reference>
<comment type="catalytic activity">
    <reaction evidence="4">
        <text>all-trans-retinol + NADP(+) = all-trans-retinal + NADPH + H(+)</text>
        <dbReference type="Rhea" id="RHEA:25033"/>
        <dbReference type="ChEBI" id="CHEBI:15378"/>
        <dbReference type="ChEBI" id="CHEBI:17336"/>
        <dbReference type="ChEBI" id="CHEBI:17898"/>
        <dbReference type="ChEBI" id="CHEBI:57783"/>
        <dbReference type="ChEBI" id="CHEBI:58349"/>
        <dbReference type="EC" id="1.1.1.300"/>
    </reaction>
</comment>
<evidence type="ECO:0000256" key="1">
    <source>
        <dbReference type="ARBA" id="ARBA00006484"/>
    </source>
</evidence>
<dbReference type="InterPro" id="IPR036291">
    <property type="entry name" value="NAD(P)-bd_dom_sf"/>
</dbReference>
<evidence type="ECO:0000256" key="7">
    <source>
        <dbReference type="RuleBase" id="RU000363"/>
    </source>
</evidence>
<dbReference type="EC" id="1.1.1.300" evidence="4"/>
<dbReference type="Ensembl" id="ENSSFOT00015043538.1">
    <property type="protein sequence ID" value="ENSSFOP00015051034.1"/>
    <property type="gene ID" value="ENSSFOG00015000352.2"/>
</dbReference>
<dbReference type="PANTHER" id="PTHR43391">
    <property type="entry name" value="RETINOL DEHYDROGENASE-RELATED"/>
    <property type="match status" value="1"/>
</dbReference>
<feature type="binding site" evidence="6">
    <location>
        <position position="63"/>
    </location>
    <ligand>
        <name>NADP(+)</name>
        <dbReference type="ChEBI" id="CHEBI:58349"/>
    </ligand>
</feature>
<evidence type="ECO:0000256" key="3">
    <source>
        <dbReference type="ARBA" id="ARBA00023098"/>
    </source>
</evidence>
<keyword evidence="9" id="KW-1185">Reference proteome</keyword>
<dbReference type="GO" id="GO:0052650">
    <property type="term" value="F:all-trans-retinol dehydrogenase (NADP+) activity"/>
    <property type="evidence" value="ECO:0007669"/>
    <property type="project" value="UniProtKB-UniRule"/>
</dbReference>
<proteinExistence type="inferred from homology"/>